<evidence type="ECO:0000259" key="2">
    <source>
        <dbReference type="Pfam" id="PF13439"/>
    </source>
</evidence>
<dbReference type="GO" id="GO:0016757">
    <property type="term" value="F:glycosyltransferase activity"/>
    <property type="evidence" value="ECO:0007669"/>
    <property type="project" value="InterPro"/>
</dbReference>
<reference evidence="3" key="1">
    <citation type="submission" date="2023-07" db="EMBL/GenBank/DDBJ databases">
        <title>Genome content predicts the carbon catabolic preferences of heterotrophic bacteria.</title>
        <authorList>
            <person name="Gralka M."/>
        </authorList>
    </citation>
    <scope>NUCLEOTIDE SEQUENCE</scope>
    <source>
        <strain evidence="3">I2M16</strain>
    </source>
</reference>
<dbReference type="CDD" id="cd03819">
    <property type="entry name" value="GT4_WavL-like"/>
    <property type="match status" value="1"/>
</dbReference>
<dbReference type="InterPro" id="IPR001296">
    <property type="entry name" value="Glyco_trans_1"/>
</dbReference>
<dbReference type="InterPro" id="IPR050194">
    <property type="entry name" value="Glycosyltransferase_grp1"/>
</dbReference>
<evidence type="ECO:0000313" key="3">
    <source>
        <dbReference type="EMBL" id="MDO6453739.1"/>
    </source>
</evidence>
<dbReference type="AlphaFoldDB" id="A0AAW7XKE3"/>
<proteinExistence type="predicted"/>
<dbReference type="Pfam" id="PF00534">
    <property type="entry name" value="Glycos_transf_1"/>
    <property type="match status" value="1"/>
</dbReference>
<dbReference type="PANTHER" id="PTHR45947:SF3">
    <property type="entry name" value="SULFOQUINOVOSYL TRANSFERASE SQD2"/>
    <property type="match status" value="1"/>
</dbReference>
<gene>
    <name evidence="3" type="ORF">Q4490_09180</name>
</gene>
<dbReference type="Gene3D" id="3.40.50.2000">
    <property type="entry name" value="Glycogen Phosphorylase B"/>
    <property type="match status" value="2"/>
</dbReference>
<comment type="caution">
    <text evidence="3">The sequence shown here is derived from an EMBL/GenBank/DDBJ whole genome shotgun (WGS) entry which is preliminary data.</text>
</comment>
<accession>A0AAW7XKE3</accession>
<evidence type="ECO:0000313" key="4">
    <source>
        <dbReference type="Proteomes" id="UP001169862"/>
    </source>
</evidence>
<feature type="domain" description="Glycosyl transferase family 1" evidence="1">
    <location>
        <begin position="190"/>
        <end position="343"/>
    </location>
</feature>
<dbReference type="InterPro" id="IPR028098">
    <property type="entry name" value="Glyco_trans_4-like_N"/>
</dbReference>
<dbReference type="EMBL" id="JAUOPG010000005">
    <property type="protein sequence ID" value="MDO6453739.1"/>
    <property type="molecule type" value="Genomic_DNA"/>
</dbReference>
<name>A0AAW7XKE3_9GAMM</name>
<dbReference type="SUPFAM" id="SSF53756">
    <property type="entry name" value="UDP-Glycosyltransferase/glycogen phosphorylase"/>
    <property type="match status" value="1"/>
</dbReference>
<dbReference type="Pfam" id="PF13439">
    <property type="entry name" value="Glyco_transf_4"/>
    <property type="match status" value="1"/>
</dbReference>
<protein>
    <submittedName>
        <fullName evidence="3">Glycosyltransferase family 4 protein</fullName>
    </submittedName>
</protein>
<feature type="domain" description="Glycosyltransferase subfamily 4-like N-terminal" evidence="2">
    <location>
        <begin position="20"/>
        <end position="171"/>
    </location>
</feature>
<organism evidence="3 4">
    <name type="scientific">Neptunomonas phycophila</name>
    <dbReference type="NCBI Taxonomy" id="1572645"/>
    <lineage>
        <taxon>Bacteria</taxon>
        <taxon>Pseudomonadati</taxon>
        <taxon>Pseudomonadota</taxon>
        <taxon>Gammaproteobacteria</taxon>
        <taxon>Oceanospirillales</taxon>
        <taxon>Oceanospirillaceae</taxon>
        <taxon>Neptunomonas</taxon>
    </lineage>
</organism>
<dbReference type="PANTHER" id="PTHR45947">
    <property type="entry name" value="SULFOQUINOVOSYL TRANSFERASE SQD2"/>
    <property type="match status" value="1"/>
</dbReference>
<evidence type="ECO:0000259" key="1">
    <source>
        <dbReference type="Pfam" id="PF00534"/>
    </source>
</evidence>
<dbReference type="RefSeq" id="WP_303550057.1">
    <property type="nucleotide sequence ID" value="NZ_JAUOPG010000005.1"/>
</dbReference>
<dbReference type="Proteomes" id="UP001169862">
    <property type="component" value="Unassembled WGS sequence"/>
</dbReference>
<sequence>MTLSKPSLHVLQVLPALNSGGVERGTVEFANELVLRGHRSTVMSNGGQLVKELENNGSTHLLVPVHKKSLTSLLQVRRVRHILNELKPDVIHVRSRAPAWIIWLAWRKLPKENRPRLVSTFHGMYSVNKYSAIMAKAEHCIAISNCVQDYMLTNYEIPPSKITRIYRGLDPKSFNSNACNPQWRASLLQEYPELENKKIILMPGRLSRWKGQEAFIKMMHLLIQIRPDCHGVIVGSAEPQKEHYQSELLSLTSSLELENNISFMGHRSDIQAFYGFADVTCHMSNKAEPFGRTVPEALACGCPVVAFDRGGASESLNAGFPKGLVEPDNIQAFAQRIAELLDTHPEFYLPKEFYLNQQVDNTLGVYEKLLSNEEQAN</sequence>